<dbReference type="InterPro" id="IPR013332">
    <property type="entry name" value="KPR_N"/>
</dbReference>
<keyword evidence="3 4" id="KW-0560">Oxidoreductase</keyword>
<keyword evidence="4" id="KW-0566">Pantothenate biosynthesis</keyword>
<dbReference type="Pfam" id="PF08546">
    <property type="entry name" value="ApbA_C"/>
    <property type="match status" value="1"/>
</dbReference>
<dbReference type="EMBL" id="JYFQ01000020">
    <property type="protein sequence ID" value="KKZ14470.1"/>
    <property type="molecule type" value="Genomic_DNA"/>
</dbReference>
<dbReference type="InterPro" id="IPR036291">
    <property type="entry name" value="NAD(P)-bd_dom_sf"/>
</dbReference>
<dbReference type="PANTHER" id="PTHR21708">
    <property type="entry name" value="PROBABLE 2-DEHYDROPANTOATE 2-REDUCTASE"/>
    <property type="match status" value="1"/>
</dbReference>
<evidence type="ECO:0000256" key="3">
    <source>
        <dbReference type="ARBA" id="ARBA00023002"/>
    </source>
</evidence>
<comment type="caution">
    <text evidence="7">The sequence shown here is derived from an EMBL/GenBank/DDBJ whole genome shotgun (WGS) entry which is preliminary data.</text>
</comment>
<comment type="pathway">
    <text evidence="4">Cofactor biosynthesis; (R)-pantothenate biosynthesis; (R)-pantoate from 3-methyl-2-oxobutanoate: step 2/2.</text>
</comment>
<dbReference type="SUPFAM" id="SSF48179">
    <property type="entry name" value="6-phosphogluconate dehydrogenase C-terminal domain-like"/>
    <property type="match status" value="1"/>
</dbReference>
<dbReference type="Gene3D" id="3.40.50.720">
    <property type="entry name" value="NAD(P)-binding Rossmann-like Domain"/>
    <property type="match status" value="1"/>
</dbReference>
<evidence type="ECO:0000256" key="4">
    <source>
        <dbReference type="RuleBase" id="RU362068"/>
    </source>
</evidence>
<dbReference type="InterPro" id="IPR008927">
    <property type="entry name" value="6-PGluconate_DH-like_C_sf"/>
</dbReference>
<accession>A0A0G8AYR9</accession>
<dbReference type="SUPFAM" id="SSF51735">
    <property type="entry name" value="NAD(P)-binding Rossmann-fold domains"/>
    <property type="match status" value="1"/>
</dbReference>
<comment type="catalytic activity">
    <reaction evidence="4">
        <text>(R)-pantoate + NADP(+) = 2-dehydropantoate + NADPH + H(+)</text>
        <dbReference type="Rhea" id="RHEA:16233"/>
        <dbReference type="ChEBI" id="CHEBI:11561"/>
        <dbReference type="ChEBI" id="CHEBI:15378"/>
        <dbReference type="ChEBI" id="CHEBI:15980"/>
        <dbReference type="ChEBI" id="CHEBI:57783"/>
        <dbReference type="ChEBI" id="CHEBI:58349"/>
        <dbReference type="EC" id="1.1.1.169"/>
    </reaction>
</comment>
<name>A0A0G8AYR9_9SYNE</name>
<dbReference type="FunFam" id="1.10.1040.10:FF:000017">
    <property type="entry name" value="2-dehydropantoate 2-reductase"/>
    <property type="match status" value="1"/>
</dbReference>
<dbReference type="PATRIC" id="fig|1608419.3.peg.1127"/>
<dbReference type="GO" id="GO:0005737">
    <property type="term" value="C:cytoplasm"/>
    <property type="evidence" value="ECO:0007669"/>
    <property type="project" value="TreeGrafter"/>
</dbReference>
<dbReference type="InterPro" id="IPR013328">
    <property type="entry name" value="6PGD_dom2"/>
</dbReference>
<dbReference type="UniPathway" id="UPA00028">
    <property type="reaction ID" value="UER00004"/>
</dbReference>
<dbReference type="Proteomes" id="UP000035037">
    <property type="component" value="Unassembled WGS sequence"/>
</dbReference>
<organism evidence="7 8">
    <name type="scientific">Candidatus Synechococcus spongiarum 15L</name>
    <dbReference type="NCBI Taxonomy" id="1608419"/>
    <lineage>
        <taxon>Bacteria</taxon>
        <taxon>Bacillati</taxon>
        <taxon>Cyanobacteriota</taxon>
        <taxon>Cyanophyceae</taxon>
        <taxon>Synechococcales</taxon>
        <taxon>Synechococcaceae</taxon>
        <taxon>Synechococcus</taxon>
    </lineage>
</organism>
<evidence type="ECO:0000256" key="1">
    <source>
        <dbReference type="ARBA" id="ARBA00007870"/>
    </source>
</evidence>
<dbReference type="PANTHER" id="PTHR21708:SF26">
    <property type="entry name" value="2-DEHYDROPANTOATE 2-REDUCTASE"/>
    <property type="match status" value="1"/>
</dbReference>
<comment type="similarity">
    <text evidence="1 4">Belongs to the ketopantoate reductase family.</text>
</comment>
<reference evidence="7 8" key="2">
    <citation type="submission" date="2015-05" db="EMBL/GenBank/DDBJ databases">
        <title>Lifestyle Evolution in Cyanobacterial Symbionts of Sponges.</title>
        <authorList>
            <person name="Burgsdorf I."/>
            <person name="Slaby B.M."/>
            <person name="Handley K.M."/>
            <person name="Haber M."/>
            <person name="Blom J."/>
            <person name="Marshall C.W."/>
            <person name="Gilbert J.A."/>
            <person name="Hentschel U."/>
            <person name="Steindler L."/>
        </authorList>
    </citation>
    <scope>NUCLEOTIDE SEQUENCE [LARGE SCALE GENOMIC DNA]</scope>
    <source>
        <strain evidence="7">15L</strain>
    </source>
</reference>
<dbReference type="InterPro" id="IPR013752">
    <property type="entry name" value="KPA_reductase"/>
</dbReference>
<feature type="domain" description="Ketopantoate reductase N-terminal" evidence="5">
    <location>
        <begin position="8"/>
        <end position="155"/>
    </location>
</feature>
<protein>
    <recommendedName>
        <fullName evidence="4">2-dehydropantoate 2-reductase</fullName>
        <ecNumber evidence="4">1.1.1.169</ecNumber>
    </recommendedName>
    <alternativeName>
        <fullName evidence="4">Ketopantoate reductase</fullName>
    </alternativeName>
</protein>
<dbReference type="EC" id="1.1.1.169" evidence="4"/>
<reference evidence="7 8" key="1">
    <citation type="submission" date="2015-02" db="EMBL/GenBank/DDBJ databases">
        <authorList>
            <person name="Slaby B."/>
            <person name="Hentschel U."/>
        </authorList>
    </citation>
    <scope>NUCLEOTIDE SEQUENCE [LARGE SCALE GENOMIC DNA]</scope>
    <source>
        <strain evidence="7">15L</strain>
    </source>
</reference>
<comment type="function">
    <text evidence="4">Catalyzes the NADPH-dependent reduction of ketopantoate into pantoic acid.</text>
</comment>
<evidence type="ECO:0000256" key="2">
    <source>
        <dbReference type="ARBA" id="ARBA00022857"/>
    </source>
</evidence>
<dbReference type="GO" id="GO:0015940">
    <property type="term" value="P:pantothenate biosynthetic process"/>
    <property type="evidence" value="ECO:0007669"/>
    <property type="project" value="UniProtKB-UniPathway"/>
</dbReference>
<dbReference type="Pfam" id="PF02558">
    <property type="entry name" value="ApbA"/>
    <property type="match status" value="1"/>
</dbReference>
<sequence length="330" mass="36373">MPRHHMRYAVIGTGAIGGFYGAKLQRSGLEVHFLLHNDHAHVQRHGLKIYSKDGDFSLPAVHAHVKSATIPVCDVVLIALKTTRNYLLEDLLPPWVADHGILLTLQNGLGVEPRLAQLVNPGRVILGGLCFICSHRGAPGEIHHQDYGSLTIGAYGDGYKPQGVTPLLETMANHWRQAGVETFLTPDLGYARWKKLLWNVPFNSLSVVLSATTTEMVTNPQTRTLARDLMEEVQQAAASQGVAIPTTDVEQMLHSTATMAPYVTSMKRDYDHKMPLELEAILGYPLAVARRKGVALPRMTMLHQLLQHMDRHNRHSGREVPGETPAVAPA</sequence>
<evidence type="ECO:0000313" key="7">
    <source>
        <dbReference type="EMBL" id="KKZ14470.1"/>
    </source>
</evidence>
<keyword evidence="2 4" id="KW-0521">NADP</keyword>
<dbReference type="AlphaFoldDB" id="A0A0G8AYR9"/>
<dbReference type="InterPro" id="IPR051402">
    <property type="entry name" value="KPR-Related"/>
</dbReference>
<gene>
    <name evidence="7" type="ORF">TQ37_01140</name>
</gene>
<proteinExistence type="inferred from homology"/>
<evidence type="ECO:0000313" key="8">
    <source>
        <dbReference type="Proteomes" id="UP000035037"/>
    </source>
</evidence>
<feature type="domain" description="Ketopantoate reductase C-terminal" evidence="6">
    <location>
        <begin position="190"/>
        <end position="309"/>
    </location>
</feature>
<dbReference type="GO" id="GO:0008677">
    <property type="term" value="F:2-dehydropantoate 2-reductase activity"/>
    <property type="evidence" value="ECO:0007669"/>
    <property type="project" value="UniProtKB-EC"/>
</dbReference>
<dbReference type="NCBIfam" id="TIGR00745">
    <property type="entry name" value="apbA_panE"/>
    <property type="match status" value="1"/>
</dbReference>
<dbReference type="Gene3D" id="1.10.1040.10">
    <property type="entry name" value="N-(1-d-carboxylethyl)-l-norvaline Dehydrogenase, domain 2"/>
    <property type="match status" value="1"/>
</dbReference>
<evidence type="ECO:0000259" key="5">
    <source>
        <dbReference type="Pfam" id="PF02558"/>
    </source>
</evidence>
<evidence type="ECO:0000259" key="6">
    <source>
        <dbReference type="Pfam" id="PF08546"/>
    </source>
</evidence>
<dbReference type="NCBIfam" id="NF004887">
    <property type="entry name" value="PRK06249.1"/>
    <property type="match status" value="1"/>
</dbReference>
<dbReference type="InterPro" id="IPR003710">
    <property type="entry name" value="ApbA"/>
</dbReference>